<dbReference type="Proteomes" id="UP000044071">
    <property type="component" value="Unassembled WGS sequence"/>
</dbReference>
<dbReference type="PANTHER" id="PTHR34599">
    <property type="entry name" value="PEROXIDASE-RELATED"/>
    <property type="match status" value="1"/>
</dbReference>
<evidence type="ECO:0000256" key="1">
    <source>
        <dbReference type="SAM" id="Phobius"/>
    </source>
</evidence>
<dbReference type="STRING" id="1034943.BN59_02630"/>
<evidence type="ECO:0000313" key="3">
    <source>
        <dbReference type="EMBL" id="CDZ78320.1"/>
    </source>
</evidence>
<accession>A0A078KV56</accession>
<keyword evidence="1" id="KW-0812">Transmembrane</keyword>
<evidence type="ECO:0000313" key="4">
    <source>
        <dbReference type="Proteomes" id="UP000044071"/>
    </source>
</evidence>
<dbReference type="InterPro" id="IPR000326">
    <property type="entry name" value="PAP2/HPO"/>
</dbReference>
<organism evidence="3 4">
    <name type="scientific">Legionella massiliensis</name>
    <dbReference type="NCBI Taxonomy" id="1034943"/>
    <lineage>
        <taxon>Bacteria</taxon>
        <taxon>Pseudomonadati</taxon>
        <taxon>Pseudomonadota</taxon>
        <taxon>Gammaproteobacteria</taxon>
        <taxon>Legionellales</taxon>
        <taxon>Legionellaceae</taxon>
        <taxon>Legionella</taxon>
    </lineage>
</organism>
<reference evidence="3 4" key="1">
    <citation type="submission" date="2014-06" db="EMBL/GenBank/DDBJ databases">
        <authorList>
            <person name="Urmite Genomes Urmite Genomes"/>
        </authorList>
    </citation>
    <scope>NUCLEOTIDE SEQUENCE [LARGE SCALE GENOMIC DNA]</scope>
</reference>
<dbReference type="Gene3D" id="1.10.606.20">
    <property type="match status" value="1"/>
</dbReference>
<proteinExistence type="predicted"/>
<name>A0A078KV56_9GAMM</name>
<dbReference type="InterPro" id="IPR052559">
    <property type="entry name" value="V-haloperoxidase"/>
</dbReference>
<keyword evidence="4" id="KW-1185">Reference proteome</keyword>
<dbReference type="OrthoDB" id="9780507at2"/>
<dbReference type="AlphaFoldDB" id="A0A078KV56"/>
<dbReference type="Pfam" id="PF01569">
    <property type="entry name" value="PAP2"/>
    <property type="match status" value="1"/>
</dbReference>
<keyword evidence="1" id="KW-0472">Membrane</keyword>
<dbReference type="eggNOG" id="COG0671">
    <property type="taxonomic scope" value="Bacteria"/>
</dbReference>
<evidence type="ECO:0000259" key="2">
    <source>
        <dbReference type="Pfam" id="PF01569"/>
    </source>
</evidence>
<gene>
    <name evidence="3" type="ORF">BN59_02630</name>
</gene>
<sequence>MRNPGITLSVLLVIFVASIFYYSYRHTLKTEFPTYFQYSEGAEGSLASLNSKQSMTKGLLKKWDSIMFDLIKSNKVGDASASRIYAYVYTSQRDAAFLSYNIKHQFMGSFDQVSAGVLCLFFVNDCEKIKLQIKEDVYSEQLATLVLAKVKERRELDKKQEHLATELSGSDYWAGVRPYYGQEVGSWMPWAINSTKDFLAAKPPAPNSPAWQRQLQDTENALHHISAKQTKGVVSWAGNPSTITPPGIWLKFSNDYIESEQIPLAQVLFVRSVLAMGMADAAIAVFYSKYVYWVKRPFMLNPKLHTIMPTPNHPSYPAGHSTISAAAAAILSYYFPQNKQVWWNKAQEASSSRVWGGIHFPIDTEEGLNLGEKIGNAVIQAQPQSIMS</sequence>
<dbReference type="PANTHER" id="PTHR34599:SF2">
    <property type="entry name" value="TRAF-TYPE DOMAIN-CONTAINING PROTEIN"/>
    <property type="match status" value="1"/>
</dbReference>
<keyword evidence="1" id="KW-1133">Transmembrane helix</keyword>
<dbReference type="CDD" id="cd03398">
    <property type="entry name" value="PAP2_haloperoxidase"/>
    <property type="match status" value="1"/>
</dbReference>
<feature type="domain" description="Phosphatidic acid phosphatase type 2/haloperoxidase" evidence="2">
    <location>
        <begin position="275"/>
        <end position="383"/>
    </location>
</feature>
<protein>
    <submittedName>
        <fullName evidence="3">PAP2 superfamily protein</fullName>
    </submittedName>
</protein>
<dbReference type="RefSeq" id="WP_052403280.1">
    <property type="nucleotide sequence ID" value="NZ_CCVW01000003.1"/>
</dbReference>
<dbReference type="EMBL" id="CCSB01000003">
    <property type="protein sequence ID" value="CDZ78320.1"/>
    <property type="molecule type" value="Genomic_DNA"/>
</dbReference>
<dbReference type="InterPro" id="IPR036938">
    <property type="entry name" value="PAP2/HPO_sf"/>
</dbReference>
<dbReference type="SUPFAM" id="SSF48317">
    <property type="entry name" value="Acid phosphatase/Vanadium-dependent haloperoxidase"/>
    <property type="match status" value="1"/>
</dbReference>
<feature type="transmembrane region" description="Helical" evidence="1">
    <location>
        <begin position="6"/>
        <end position="24"/>
    </location>
</feature>